<feature type="domain" description="EF-hand" evidence="8">
    <location>
        <begin position="385"/>
        <end position="420"/>
    </location>
</feature>
<dbReference type="SMART" id="SM00054">
    <property type="entry name" value="EFh"/>
    <property type="match status" value="5"/>
</dbReference>
<evidence type="ECO:0000256" key="3">
    <source>
        <dbReference type="ARBA" id="ARBA00022777"/>
    </source>
</evidence>
<keyword evidence="1" id="KW-0808">Transferase</keyword>
<comment type="similarity">
    <text evidence="5">Belongs to the protein kinase superfamily. Ser/Thr protein kinase family. CDPK subfamily.</text>
</comment>
<dbReference type="PROSITE" id="PS50222">
    <property type="entry name" value="EF_HAND_2"/>
    <property type="match status" value="3"/>
</dbReference>
<dbReference type="Proteomes" id="UP000688137">
    <property type="component" value="Unassembled WGS sequence"/>
</dbReference>
<dbReference type="GO" id="GO:0000407">
    <property type="term" value="C:phagophore assembly site"/>
    <property type="evidence" value="ECO:0007669"/>
    <property type="project" value="TreeGrafter"/>
</dbReference>
<gene>
    <name evidence="9" type="ORF">PPRIM_AZ9-3.1.T1040075</name>
</gene>
<dbReference type="InterPro" id="IPR002048">
    <property type="entry name" value="EF_hand_dom"/>
</dbReference>
<evidence type="ECO:0000259" key="8">
    <source>
        <dbReference type="PROSITE" id="PS50222"/>
    </source>
</evidence>
<evidence type="ECO:0000256" key="4">
    <source>
        <dbReference type="ARBA" id="ARBA00022840"/>
    </source>
</evidence>
<dbReference type="GO" id="GO:0004674">
    <property type="term" value="F:protein serine/threonine kinase activity"/>
    <property type="evidence" value="ECO:0007669"/>
    <property type="project" value="InterPro"/>
</dbReference>
<feature type="domain" description="EF-hand" evidence="8">
    <location>
        <begin position="421"/>
        <end position="456"/>
    </location>
</feature>
<dbReference type="AlphaFoldDB" id="A0A8S1P3C1"/>
<evidence type="ECO:0000313" key="9">
    <source>
        <dbReference type="EMBL" id="CAD8097506.1"/>
    </source>
</evidence>
<dbReference type="GO" id="GO:0005776">
    <property type="term" value="C:autophagosome"/>
    <property type="evidence" value="ECO:0007669"/>
    <property type="project" value="TreeGrafter"/>
</dbReference>
<dbReference type="SMART" id="SM00220">
    <property type="entry name" value="S_TKc"/>
    <property type="match status" value="1"/>
</dbReference>
<dbReference type="PROSITE" id="PS00108">
    <property type="entry name" value="PROTEIN_KINASE_ST"/>
    <property type="match status" value="1"/>
</dbReference>
<evidence type="ECO:0000256" key="1">
    <source>
        <dbReference type="ARBA" id="ARBA00022679"/>
    </source>
</evidence>
<dbReference type="OMA" id="GIFMMAD"/>
<dbReference type="GO" id="GO:0016020">
    <property type="term" value="C:membrane"/>
    <property type="evidence" value="ECO:0007669"/>
    <property type="project" value="TreeGrafter"/>
</dbReference>
<organism evidence="9 10">
    <name type="scientific">Paramecium primaurelia</name>
    <dbReference type="NCBI Taxonomy" id="5886"/>
    <lineage>
        <taxon>Eukaryota</taxon>
        <taxon>Sar</taxon>
        <taxon>Alveolata</taxon>
        <taxon>Ciliophora</taxon>
        <taxon>Intramacronucleata</taxon>
        <taxon>Oligohymenophorea</taxon>
        <taxon>Peniculida</taxon>
        <taxon>Parameciidae</taxon>
        <taxon>Paramecium</taxon>
    </lineage>
</organism>
<feature type="binding site" evidence="6">
    <location>
        <position position="40"/>
    </location>
    <ligand>
        <name>ATP</name>
        <dbReference type="ChEBI" id="CHEBI:30616"/>
    </ligand>
</feature>
<keyword evidence="4 6" id="KW-0067">ATP-binding</keyword>
<protein>
    <recommendedName>
        <fullName evidence="11">Calcium-dependent protein kinase</fullName>
    </recommendedName>
</protein>
<dbReference type="InterPro" id="IPR008271">
    <property type="entry name" value="Ser/Thr_kinase_AS"/>
</dbReference>
<name>A0A8S1P3C1_PARPR</name>
<dbReference type="InterPro" id="IPR018247">
    <property type="entry name" value="EF_Hand_1_Ca_BS"/>
</dbReference>
<dbReference type="GO" id="GO:0005509">
    <property type="term" value="F:calcium ion binding"/>
    <property type="evidence" value="ECO:0007669"/>
    <property type="project" value="InterPro"/>
</dbReference>
<evidence type="ECO:0000256" key="5">
    <source>
        <dbReference type="ARBA" id="ARBA00024334"/>
    </source>
</evidence>
<dbReference type="PANTHER" id="PTHR24348:SF22">
    <property type="entry name" value="NON-SPECIFIC SERINE_THREONINE PROTEIN KINASE"/>
    <property type="match status" value="1"/>
</dbReference>
<dbReference type="PANTHER" id="PTHR24348">
    <property type="entry name" value="SERINE/THREONINE-PROTEIN KINASE UNC-51-RELATED"/>
    <property type="match status" value="1"/>
</dbReference>
<evidence type="ECO:0000256" key="2">
    <source>
        <dbReference type="ARBA" id="ARBA00022741"/>
    </source>
</evidence>
<dbReference type="PROSITE" id="PS00018">
    <property type="entry name" value="EF_HAND_1"/>
    <property type="match status" value="1"/>
</dbReference>
<dbReference type="InterPro" id="IPR000719">
    <property type="entry name" value="Prot_kinase_dom"/>
</dbReference>
<dbReference type="PROSITE" id="PS00107">
    <property type="entry name" value="PROTEIN_KINASE_ATP"/>
    <property type="match status" value="1"/>
</dbReference>
<dbReference type="InterPro" id="IPR045269">
    <property type="entry name" value="Atg1-like"/>
</dbReference>
<proteinExistence type="inferred from homology"/>
<feature type="domain" description="Protein kinase" evidence="7">
    <location>
        <begin position="11"/>
        <end position="264"/>
    </location>
</feature>
<keyword evidence="2 6" id="KW-0547">Nucleotide-binding</keyword>
<dbReference type="GO" id="GO:0005524">
    <property type="term" value="F:ATP binding"/>
    <property type="evidence" value="ECO:0007669"/>
    <property type="project" value="UniProtKB-UniRule"/>
</dbReference>
<dbReference type="InterPro" id="IPR017441">
    <property type="entry name" value="Protein_kinase_ATP_BS"/>
</dbReference>
<dbReference type="Pfam" id="PF13499">
    <property type="entry name" value="EF-hand_7"/>
    <property type="match status" value="2"/>
</dbReference>
<dbReference type="GO" id="GO:0010506">
    <property type="term" value="P:regulation of autophagy"/>
    <property type="evidence" value="ECO:0007669"/>
    <property type="project" value="InterPro"/>
</dbReference>
<evidence type="ECO:0000256" key="6">
    <source>
        <dbReference type="PROSITE-ProRule" id="PRU10141"/>
    </source>
</evidence>
<evidence type="ECO:0000259" key="7">
    <source>
        <dbReference type="PROSITE" id="PS50011"/>
    </source>
</evidence>
<sequence length="541" mass="64432">MMHKILNRYVYSEDDEIGRGAYGIVFKGLDCITKQCVAIKLLNTDDLQDEDSICKFQNEMSIIKDLQSSNIIKFIDCYSDIKQNIAVFDYCDGGDLLLFLERNQNSLDEETALRILIQIVNAFREIITKGYIHRDVKPANILIKNGIFMMADFGFALKATPYEYFQQPVGTPLYMSPQLLDNVPYTSKCDIWSIGIIAYQLVYGKQPWPYGDYKSYLKNIRCYPIRFPVGKTVSDQYKNFIRQCLKIDEKQRLNWPELFEHPYFDRALKQNIKNIQDQNGFDNYILEHLQLIIKIRKLNYEEQLKLFDINQEGTLSQNQFFKFIQRIDPSLTDQELFSIYKLLDVQKQQKVSSNQFKILFNSNESNEFKETYKKFIQEFQDLVQINKLKIENIFNFYDKKQVGRLGFEEFSKLIYRVKPTLLKNEIVFIFAKFDKENVNSISLEDFKRIVSPQQTVVDKIMLKKIKQDIIQYMRQNNLTNENIFKKYNKSRSYKLNLEEFRLFCKEFNNILQNNEIKQLFKQVDKNNDRVLSYEEFNNFFN</sequence>
<comment type="caution">
    <text evidence="9">The sequence shown here is derived from an EMBL/GenBank/DDBJ whole genome shotgun (WGS) entry which is preliminary data.</text>
</comment>
<dbReference type="FunFam" id="1.10.510.10:FF:000737">
    <property type="entry name" value="Protein kinase, putative"/>
    <property type="match status" value="1"/>
</dbReference>
<keyword evidence="10" id="KW-1185">Reference proteome</keyword>
<keyword evidence="3" id="KW-0418">Kinase</keyword>
<evidence type="ECO:0008006" key="11">
    <source>
        <dbReference type="Google" id="ProtNLM"/>
    </source>
</evidence>
<dbReference type="Pfam" id="PF00069">
    <property type="entry name" value="Pkinase"/>
    <property type="match status" value="1"/>
</dbReference>
<reference evidence="9" key="1">
    <citation type="submission" date="2021-01" db="EMBL/GenBank/DDBJ databases">
        <authorList>
            <consortium name="Genoscope - CEA"/>
            <person name="William W."/>
        </authorList>
    </citation>
    <scope>NUCLEOTIDE SEQUENCE</scope>
</reference>
<feature type="domain" description="EF-hand" evidence="8">
    <location>
        <begin position="511"/>
        <end position="541"/>
    </location>
</feature>
<accession>A0A8S1P3C1</accession>
<dbReference type="GO" id="GO:0000045">
    <property type="term" value="P:autophagosome assembly"/>
    <property type="evidence" value="ECO:0007669"/>
    <property type="project" value="TreeGrafter"/>
</dbReference>
<evidence type="ECO:0000313" key="10">
    <source>
        <dbReference type="Proteomes" id="UP000688137"/>
    </source>
</evidence>
<dbReference type="GO" id="GO:0005829">
    <property type="term" value="C:cytosol"/>
    <property type="evidence" value="ECO:0007669"/>
    <property type="project" value="TreeGrafter"/>
</dbReference>
<dbReference type="PROSITE" id="PS50011">
    <property type="entry name" value="PROTEIN_KINASE_DOM"/>
    <property type="match status" value="1"/>
</dbReference>
<dbReference type="EMBL" id="CAJJDM010000107">
    <property type="protein sequence ID" value="CAD8097506.1"/>
    <property type="molecule type" value="Genomic_DNA"/>
</dbReference>